<keyword evidence="2" id="KW-1185">Reference proteome</keyword>
<protein>
    <recommendedName>
        <fullName evidence="3">Helix-turn-helix domain-containing protein</fullName>
    </recommendedName>
</protein>
<accession>A0ABM7Y7S1</accession>
<gene>
    <name evidence="1" type="ORF">Rmf_40090</name>
</gene>
<reference evidence="1 2" key="1">
    <citation type="journal article" date="2016" name="Microbes Environ.">
        <title>Phylogenetically diverse aerobic anoxygenic phototrophic bacteria isolated from epilithic biofilms in Tama river, Japan.</title>
        <authorList>
            <person name="Hirose S."/>
            <person name="Matsuura K."/>
            <person name="Haruta S."/>
        </authorList>
    </citation>
    <scope>NUCLEOTIDE SEQUENCE [LARGE SCALE GENOMIC DNA]</scope>
    <source>
        <strain evidence="1 2">S08</strain>
    </source>
</reference>
<evidence type="ECO:0008006" key="3">
    <source>
        <dbReference type="Google" id="ProtNLM"/>
    </source>
</evidence>
<sequence>MTYHKPSPEMVPLPRAPAIFGLSRSHLYRLAAEGRIRLLKAGARTLVDCASVRAFLATLPEASIGKRDAA</sequence>
<dbReference type="RefSeq" id="WP_244408280.1">
    <property type="nucleotide sequence ID" value="NZ_AP025637.1"/>
</dbReference>
<organism evidence="1 2">
    <name type="scientific">Roseomonas fluvialis</name>
    <dbReference type="NCBI Taxonomy" id="1750527"/>
    <lineage>
        <taxon>Bacteria</taxon>
        <taxon>Pseudomonadati</taxon>
        <taxon>Pseudomonadota</taxon>
        <taxon>Alphaproteobacteria</taxon>
        <taxon>Acetobacterales</taxon>
        <taxon>Roseomonadaceae</taxon>
        <taxon>Roseomonas</taxon>
    </lineage>
</organism>
<dbReference type="EMBL" id="AP025637">
    <property type="protein sequence ID" value="BDG74080.1"/>
    <property type="molecule type" value="Genomic_DNA"/>
</dbReference>
<proteinExistence type="predicted"/>
<evidence type="ECO:0000313" key="2">
    <source>
        <dbReference type="Proteomes" id="UP000831327"/>
    </source>
</evidence>
<name>A0ABM7Y7S1_9PROT</name>
<dbReference type="Proteomes" id="UP000831327">
    <property type="component" value="Chromosome"/>
</dbReference>
<evidence type="ECO:0000313" key="1">
    <source>
        <dbReference type="EMBL" id="BDG74080.1"/>
    </source>
</evidence>